<protein>
    <submittedName>
        <fullName evidence="1">Uncharacterized protein</fullName>
    </submittedName>
</protein>
<sequence>MVERSGIWWCIQPCVNGILRSTVVPLCCAVSSDVYNCAVAFIHECNIEYPPPWFQINGPPLGQPNPTLQMHLRMKLYEQQLTTLTMMEVG</sequence>
<gene>
    <name evidence="1" type="ORF">LCOR_05032.1</name>
</gene>
<evidence type="ECO:0000313" key="1">
    <source>
        <dbReference type="EMBL" id="CDH53703.1"/>
    </source>
</evidence>
<dbReference type="AlphaFoldDB" id="A0A068RU41"/>
<keyword evidence="2" id="KW-1185">Reference proteome</keyword>
<dbReference type="VEuPathDB" id="FungiDB:LCOR_05032.1"/>
<organism evidence="1 2">
    <name type="scientific">Lichtheimia corymbifera JMRC:FSU:9682</name>
    <dbReference type="NCBI Taxonomy" id="1263082"/>
    <lineage>
        <taxon>Eukaryota</taxon>
        <taxon>Fungi</taxon>
        <taxon>Fungi incertae sedis</taxon>
        <taxon>Mucoromycota</taxon>
        <taxon>Mucoromycotina</taxon>
        <taxon>Mucoromycetes</taxon>
        <taxon>Mucorales</taxon>
        <taxon>Lichtheimiaceae</taxon>
        <taxon>Lichtheimia</taxon>
    </lineage>
</organism>
<reference evidence="1" key="1">
    <citation type="submission" date="2013-08" db="EMBL/GenBank/DDBJ databases">
        <title>Gene expansion shapes genome architecture in the human pathogen Lichtheimia corymbifera: an evolutionary genomics analysis in the ancient terrestrial Mucorales (Mucoromycotina).</title>
        <authorList>
            <person name="Schwartze V.U."/>
            <person name="Winter S."/>
            <person name="Shelest E."/>
            <person name="Marcet-Houben M."/>
            <person name="Horn F."/>
            <person name="Wehner S."/>
            <person name="Hoffmann K."/>
            <person name="Riege K."/>
            <person name="Sammeth M."/>
            <person name="Nowrousian M."/>
            <person name="Valiante V."/>
            <person name="Linde J."/>
            <person name="Jacobsen I.D."/>
            <person name="Marz M."/>
            <person name="Brakhage A.A."/>
            <person name="Gabaldon T."/>
            <person name="Bocker S."/>
            <person name="Voigt K."/>
        </authorList>
    </citation>
    <scope>NUCLEOTIDE SEQUENCE [LARGE SCALE GENOMIC DNA]</scope>
    <source>
        <strain evidence="1">FSU 9682</strain>
    </source>
</reference>
<comment type="caution">
    <text evidence="1">The sequence shown here is derived from an EMBL/GenBank/DDBJ whole genome shotgun (WGS) entry which is preliminary data.</text>
</comment>
<name>A0A068RU41_9FUNG</name>
<proteinExistence type="predicted"/>
<dbReference type="EMBL" id="CBTN010000019">
    <property type="protein sequence ID" value="CDH53703.1"/>
    <property type="molecule type" value="Genomic_DNA"/>
</dbReference>
<accession>A0A068RU41</accession>
<dbReference type="Proteomes" id="UP000027586">
    <property type="component" value="Unassembled WGS sequence"/>
</dbReference>
<evidence type="ECO:0000313" key="2">
    <source>
        <dbReference type="Proteomes" id="UP000027586"/>
    </source>
</evidence>